<accession>A0AAI8Z611</accession>
<comment type="caution">
    <text evidence="7">The sequence shown here is derived from an EMBL/GenBank/DDBJ whole genome shotgun (WGS) entry which is preliminary data.</text>
</comment>
<name>A0AAI8Z611_9PEZI</name>
<dbReference type="GO" id="GO:0016020">
    <property type="term" value="C:membrane"/>
    <property type="evidence" value="ECO:0007669"/>
    <property type="project" value="UniProtKB-SubCell"/>
</dbReference>
<organism evidence="7 8">
    <name type="scientific">Lecanosticta acicola</name>
    <dbReference type="NCBI Taxonomy" id="111012"/>
    <lineage>
        <taxon>Eukaryota</taxon>
        <taxon>Fungi</taxon>
        <taxon>Dikarya</taxon>
        <taxon>Ascomycota</taxon>
        <taxon>Pezizomycotina</taxon>
        <taxon>Dothideomycetes</taxon>
        <taxon>Dothideomycetidae</taxon>
        <taxon>Mycosphaerellales</taxon>
        <taxon>Mycosphaerellaceae</taxon>
        <taxon>Lecanosticta</taxon>
    </lineage>
</organism>
<reference evidence="7" key="1">
    <citation type="submission" date="2023-11" db="EMBL/GenBank/DDBJ databases">
        <authorList>
            <person name="Alioto T."/>
            <person name="Alioto T."/>
            <person name="Gomez Garrido J."/>
        </authorList>
    </citation>
    <scope>NUCLEOTIDE SEQUENCE</scope>
</reference>
<dbReference type="PANTHER" id="PTHR45649">
    <property type="entry name" value="AMINO-ACID PERMEASE BAT1"/>
    <property type="match status" value="1"/>
</dbReference>
<proteinExistence type="predicted"/>
<feature type="transmembrane region" description="Helical" evidence="6">
    <location>
        <begin position="58"/>
        <end position="76"/>
    </location>
</feature>
<evidence type="ECO:0000256" key="4">
    <source>
        <dbReference type="ARBA" id="ARBA00022989"/>
    </source>
</evidence>
<evidence type="ECO:0000256" key="1">
    <source>
        <dbReference type="ARBA" id="ARBA00004141"/>
    </source>
</evidence>
<dbReference type="EMBL" id="CAVMBE010000078">
    <property type="protein sequence ID" value="CAK4033118.1"/>
    <property type="molecule type" value="Genomic_DNA"/>
</dbReference>
<gene>
    <name evidence="7" type="ORF">LECACI_7A008276</name>
</gene>
<sequence length="105" mass="11886">MPILALLLVGRRRLPHGGQFSLGRVGPAINWINVFYCAVTAVFFFFPSSPDPLPSEMNYAIAVFGVMLVVAIGFWFTNGKRTYLRIEDSAMRMEMARRLEVDEVE</sequence>
<evidence type="ECO:0000313" key="8">
    <source>
        <dbReference type="Proteomes" id="UP001296104"/>
    </source>
</evidence>
<keyword evidence="5 6" id="KW-0472">Membrane</keyword>
<evidence type="ECO:0000256" key="6">
    <source>
        <dbReference type="SAM" id="Phobius"/>
    </source>
</evidence>
<dbReference type="Proteomes" id="UP001296104">
    <property type="component" value="Unassembled WGS sequence"/>
</dbReference>
<keyword evidence="8" id="KW-1185">Reference proteome</keyword>
<feature type="transmembrane region" description="Helical" evidence="6">
    <location>
        <begin position="21"/>
        <end position="46"/>
    </location>
</feature>
<evidence type="ECO:0000256" key="2">
    <source>
        <dbReference type="ARBA" id="ARBA00022448"/>
    </source>
</evidence>
<keyword evidence="2" id="KW-0813">Transport</keyword>
<dbReference type="PANTHER" id="PTHR45649:SF22">
    <property type="entry name" value="TRANSPORTER, PUTATIVE (EUROFUNG)-RELATED"/>
    <property type="match status" value="1"/>
</dbReference>
<dbReference type="GO" id="GO:0022857">
    <property type="term" value="F:transmembrane transporter activity"/>
    <property type="evidence" value="ECO:0007669"/>
    <property type="project" value="UniProtKB-ARBA"/>
</dbReference>
<keyword evidence="4 6" id="KW-1133">Transmembrane helix</keyword>
<protein>
    <submittedName>
        <fullName evidence="7">Choline transport</fullName>
    </submittedName>
</protein>
<evidence type="ECO:0000256" key="3">
    <source>
        <dbReference type="ARBA" id="ARBA00022692"/>
    </source>
</evidence>
<comment type="subcellular location">
    <subcellularLocation>
        <location evidence="1">Membrane</location>
        <topology evidence="1">Multi-pass membrane protein</topology>
    </subcellularLocation>
</comment>
<dbReference type="AlphaFoldDB" id="A0AAI8Z611"/>
<keyword evidence="3 6" id="KW-0812">Transmembrane</keyword>
<evidence type="ECO:0000313" key="7">
    <source>
        <dbReference type="EMBL" id="CAK4033118.1"/>
    </source>
</evidence>
<evidence type="ECO:0000256" key="5">
    <source>
        <dbReference type="ARBA" id="ARBA00023136"/>
    </source>
</evidence>